<dbReference type="Proteomes" id="UP000235388">
    <property type="component" value="Unassembled WGS sequence"/>
</dbReference>
<reference evidence="1 2" key="1">
    <citation type="submission" date="2017-11" db="EMBL/GenBank/DDBJ databases">
        <title>De novo assembly and phasing of dikaryotic genomes from two isolates of Puccinia coronata f. sp. avenae, the causal agent of oat crown rust.</title>
        <authorList>
            <person name="Miller M.E."/>
            <person name="Zhang Y."/>
            <person name="Omidvar V."/>
            <person name="Sperschneider J."/>
            <person name="Schwessinger B."/>
            <person name="Raley C."/>
            <person name="Palmer J.M."/>
            <person name="Garnica D."/>
            <person name="Upadhyaya N."/>
            <person name="Rathjen J."/>
            <person name="Taylor J.M."/>
            <person name="Park R.F."/>
            <person name="Dodds P.N."/>
            <person name="Hirsch C.D."/>
            <person name="Kianian S.F."/>
            <person name="Figueroa M."/>
        </authorList>
    </citation>
    <scope>NUCLEOTIDE SEQUENCE [LARGE SCALE GENOMIC DNA]</scope>
    <source>
        <strain evidence="1">12NC29</strain>
    </source>
</reference>
<proteinExistence type="predicted"/>
<name>A0A2N5SNH0_9BASI</name>
<dbReference type="AlphaFoldDB" id="A0A2N5SNH0"/>
<keyword evidence="2" id="KW-1185">Reference proteome</keyword>
<dbReference type="EMBL" id="PGCJ01000912">
    <property type="protein sequence ID" value="PLW14788.1"/>
    <property type="molecule type" value="Genomic_DNA"/>
</dbReference>
<organism evidence="1 2">
    <name type="scientific">Puccinia coronata f. sp. avenae</name>
    <dbReference type="NCBI Taxonomy" id="200324"/>
    <lineage>
        <taxon>Eukaryota</taxon>
        <taxon>Fungi</taxon>
        <taxon>Dikarya</taxon>
        <taxon>Basidiomycota</taxon>
        <taxon>Pucciniomycotina</taxon>
        <taxon>Pucciniomycetes</taxon>
        <taxon>Pucciniales</taxon>
        <taxon>Pucciniaceae</taxon>
        <taxon>Puccinia</taxon>
    </lineage>
</organism>
<evidence type="ECO:0000313" key="2">
    <source>
        <dbReference type="Proteomes" id="UP000235388"/>
    </source>
</evidence>
<protein>
    <submittedName>
        <fullName evidence="1">Uncharacterized protein</fullName>
    </submittedName>
</protein>
<comment type="caution">
    <text evidence="1">The sequence shown here is derived from an EMBL/GenBank/DDBJ whole genome shotgun (WGS) entry which is preliminary data.</text>
</comment>
<gene>
    <name evidence="1" type="ORF">PCANC_18903</name>
</gene>
<sequence>MIRLSEFRLSSSARALCVRLPACSISVRTNLSSDPPRSFFLISSGTIQILPSSIDSDKTFVNPCRRSRDHSLPAIRVSVTTSVTSSSPFLLSCSSQFTDPVFFQSLFV</sequence>
<accession>A0A2N5SNH0</accession>
<evidence type="ECO:0000313" key="1">
    <source>
        <dbReference type="EMBL" id="PLW14788.1"/>
    </source>
</evidence>